<dbReference type="InterPro" id="IPR000843">
    <property type="entry name" value="HTH_LacI"/>
</dbReference>
<feature type="domain" description="HTH lacI-type" evidence="4">
    <location>
        <begin position="5"/>
        <end position="60"/>
    </location>
</feature>
<gene>
    <name evidence="5" type="primary">lacI_3</name>
    <name evidence="5" type="ORF">Acy02nite_07510</name>
</gene>
<name>A0A919LYD0_9ACTN</name>
<dbReference type="Proteomes" id="UP000619479">
    <property type="component" value="Unassembled WGS sequence"/>
</dbReference>
<dbReference type="InterPro" id="IPR028082">
    <property type="entry name" value="Peripla_BP_I"/>
</dbReference>
<dbReference type="PROSITE" id="PS00356">
    <property type="entry name" value="HTH_LACI_1"/>
    <property type="match status" value="1"/>
</dbReference>
<dbReference type="SMART" id="SM00354">
    <property type="entry name" value="HTH_LACI"/>
    <property type="match status" value="1"/>
</dbReference>
<dbReference type="SUPFAM" id="SSF47413">
    <property type="entry name" value="lambda repressor-like DNA-binding domains"/>
    <property type="match status" value="1"/>
</dbReference>
<dbReference type="AlphaFoldDB" id="A0A919LYD0"/>
<comment type="caution">
    <text evidence="5">The sequence shown here is derived from an EMBL/GenBank/DDBJ whole genome shotgun (WGS) entry which is preliminary data.</text>
</comment>
<proteinExistence type="predicted"/>
<dbReference type="Gene3D" id="1.10.260.40">
    <property type="entry name" value="lambda repressor-like DNA-binding domains"/>
    <property type="match status" value="1"/>
</dbReference>
<dbReference type="EMBL" id="BOMH01000005">
    <property type="protein sequence ID" value="GID62870.1"/>
    <property type="molecule type" value="Genomic_DNA"/>
</dbReference>
<keyword evidence="3" id="KW-0804">Transcription</keyword>
<evidence type="ECO:0000256" key="1">
    <source>
        <dbReference type="ARBA" id="ARBA00023015"/>
    </source>
</evidence>
<dbReference type="CDD" id="cd06267">
    <property type="entry name" value="PBP1_LacI_sugar_binding-like"/>
    <property type="match status" value="1"/>
</dbReference>
<dbReference type="Pfam" id="PF00356">
    <property type="entry name" value="LacI"/>
    <property type="match status" value="1"/>
</dbReference>
<dbReference type="GO" id="GO:0000976">
    <property type="term" value="F:transcription cis-regulatory region binding"/>
    <property type="evidence" value="ECO:0007669"/>
    <property type="project" value="TreeGrafter"/>
</dbReference>
<dbReference type="SUPFAM" id="SSF53822">
    <property type="entry name" value="Periplasmic binding protein-like I"/>
    <property type="match status" value="1"/>
</dbReference>
<accession>A0A919LYD0</accession>
<dbReference type="Pfam" id="PF13377">
    <property type="entry name" value="Peripla_BP_3"/>
    <property type="match status" value="1"/>
</dbReference>
<dbReference type="InterPro" id="IPR010982">
    <property type="entry name" value="Lambda_DNA-bd_dom_sf"/>
</dbReference>
<evidence type="ECO:0000256" key="3">
    <source>
        <dbReference type="ARBA" id="ARBA00023163"/>
    </source>
</evidence>
<dbReference type="PROSITE" id="PS50932">
    <property type="entry name" value="HTH_LACI_2"/>
    <property type="match status" value="1"/>
</dbReference>
<dbReference type="PRINTS" id="PR00036">
    <property type="entry name" value="HTHLACI"/>
</dbReference>
<keyword evidence="6" id="KW-1185">Reference proteome</keyword>
<evidence type="ECO:0000313" key="6">
    <source>
        <dbReference type="Proteomes" id="UP000619479"/>
    </source>
</evidence>
<sequence length="337" mass="35574">MRMAVTLADVARLAGVSPATVSRVINDSVKKVAPELRERVLAAVAQLHYVPNAHAQNVARPRKSAVGVIVHDVSDPYFAEITRGLQRQAAAHDRLLVICNSYREPERELAYVALLRAQQVHALILAGSGYHDDEFTARLNGELNAYQQGGGRVAVIGRHELVGSAVLPANEAGAYELGCRVLALGHRRVGVIAGPRTLTTTTDRLTGIRRAAAETKVALEHVVYADFTRDGGAAAAAELLAAAPGLTAILALNDSMAVGTLATLRERGISVPGQISVTGFDDMPIARDMTPTLTTVRLPLVGMGERAMALALGDDAVPASEPAPAELIWRESCAAPA</sequence>
<dbReference type="PANTHER" id="PTHR30146:SF153">
    <property type="entry name" value="LACTOSE OPERON REPRESSOR"/>
    <property type="match status" value="1"/>
</dbReference>
<dbReference type="CDD" id="cd01392">
    <property type="entry name" value="HTH_LacI"/>
    <property type="match status" value="1"/>
</dbReference>
<evidence type="ECO:0000259" key="4">
    <source>
        <dbReference type="PROSITE" id="PS50932"/>
    </source>
</evidence>
<dbReference type="GO" id="GO:0003700">
    <property type="term" value="F:DNA-binding transcription factor activity"/>
    <property type="evidence" value="ECO:0007669"/>
    <property type="project" value="TreeGrafter"/>
</dbReference>
<dbReference type="PANTHER" id="PTHR30146">
    <property type="entry name" value="LACI-RELATED TRANSCRIPTIONAL REPRESSOR"/>
    <property type="match status" value="1"/>
</dbReference>
<dbReference type="InterPro" id="IPR046335">
    <property type="entry name" value="LacI/GalR-like_sensor"/>
</dbReference>
<keyword evidence="2" id="KW-0238">DNA-binding</keyword>
<dbReference type="Gene3D" id="3.40.50.2300">
    <property type="match status" value="2"/>
</dbReference>
<keyword evidence="1" id="KW-0805">Transcription regulation</keyword>
<evidence type="ECO:0000313" key="5">
    <source>
        <dbReference type="EMBL" id="GID62870.1"/>
    </source>
</evidence>
<evidence type="ECO:0000256" key="2">
    <source>
        <dbReference type="ARBA" id="ARBA00023125"/>
    </source>
</evidence>
<reference evidence="5" key="1">
    <citation type="submission" date="2021-01" db="EMBL/GenBank/DDBJ databases">
        <title>Whole genome shotgun sequence of Actinoplanes cyaneus NBRC 14990.</title>
        <authorList>
            <person name="Komaki H."/>
            <person name="Tamura T."/>
        </authorList>
    </citation>
    <scope>NUCLEOTIDE SEQUENCE</scope>
    <source>
        <strain evidence="5">NBRC 14990</strain>
    </source>
</reference>
<protein>
    <submittedName>
        <fullName evidence="5">LacI family transcriptional regulator</fullName>
    </submittedName>
</protein>
<organism evidence="5 6">
    <name type="scientific">Actinoplanes cyaneus</name>
    <dbReference type="NCBI Taxonomy" id="52696"/>
    <lineage>
        <taxon>Bacteria</taxon>
        <taxon>Bacillati</taxon>
        <taxon>Actinomycetota</taxon>
        <taxon>Actinomycetes</taxon>
        <taxon>Micromonosporales</taxon>
        <taxon>Micromonosporaceae</taxon>
        <taxon>Actinoplanes</taxon>
    </lineage>
</organism>